<proteinExistence type="predicted"/>
<feature type="compositionally biased region" description="Basic residues" evidence="1">
    <location>
        <begin position="101"/>
        <end position="121"/>
    </location>
</feature>
<feature type="region of interest" description="Disordered" evidence="1">
    <location>
        <begin position="82"/>
        <end position="121"/>
    </location>
</feature>
<dbReference type="AlphaFoldDB" id="A0AAV2CUI1"/>
<sequence>MNKFVTFLESTPLLSPMPVPLPVGPNPVPNTDGVVPVVIPVPVFEPVPVPVPVPVGVPMPVPVPGVVDPGFVVGDVPALLQKSTEGEKGKNPNVKNENLTRKARRFAAKSKHKPKRGSWDY</sequence>
<organism evidence="2 3">
    <name type="scientific">Linum trigynum</name>
    <dbReference type="NCBI Taxonomy" id="586398"/>
    <lineage>
        <taxon>Eukaryota</taxon>
        <taxon>Viridiplantae</taxon>
        <taxon>Streptophyta</taxon>
        <taxon>Embryophyta</taxon>
        <taxon>Tracheophyta</taxon>
        <taxon>Spermatophyta</taxon>
        <taxon>Magnoliopsida</taxon>
        <taxon>eudicotyledons</taxon>
        <taxon>Gunneridae</taxon>
        <taxon>Pentapetalae</taxon>
        <taxon>rosids</taxon>
        <taxon>fabids</taxon>
        <taxon>Malpighiales</taxon>
        <taxon>Linaceae</taxon>
        <taxon>Linum</taxon>
    </lineage>
</organism>
<reference evidence="2 3" key="1">
    <citation type="submission" date="2024-04" db="EMBL/GenBank/DDBJ databases">
        <authorList>
            <person name="Fracassetti M."/>
        </authorList>
    </citation>
    <scope>NUCLEOTIDE SEQUENCE [LARGE SCALE GENOMIC DNA]</scope>
</reference>
<name>A0AAV2CUI1_9ROSI</name>
<evidence type="ECO:0000256" key="1">
    <source>
        <dbReference type="SAM" id="MobiDB-lite"/>
    </source>
</evidence>
<gene>
    <name evidence="2" type="ORF">LTRI10_LOCUS7668</name>
</gene>
<keyword evidence="3" id="KW-1185">Reference proteome</keyword>
<evidence type="ECO:0000313" key="3">
    <source>
        <dbReference type="Proteomes" id="UP001497516"/>
    </source>
</evidence>
<protein>
    <submittedName>
        <fullName evidence="2">Uncharacterized protein</fullName>
    </submittedName>
</protein>
<dbReference type="EMBL" id="OZ034814">
    <property type="protein sequence ID" value="CAL1360222.1"/>
    <property type="molecule type" value="Genomic_DNA"/>
</dbReference>
<evidence type="ECO:0000313" key="2">
    <source>
        <dbReference type="EMBL" id="CAL1360222.1"/>
    </source>
</evidence>
<dbReference type="Proteomes" id="UP001497516">
    <property type="component" value="Chromosome 10"/>
</dbReference>
<accession>A0AAV2CUI1</accession>